<accession>A0A1Z5HSD5</accession>
<organism evidence="3 4">
    <name type="scientific">Calderihabitans maritimus</name>
    <dbReference type="NCBI Taxonomy" id="1246530"/>
    <lineage>
        <taxon>Bacteria</taxon>
        <taxon>Bacillati</taxon>
        <taxon>Bacillota</taxon>
        <taxon>Clostridia</taxon>
        <taxon>Neomoorellales</taxon>
        <taxon>Calderihabitantaceae</taxon>
        <taxon>Calderihabitans</taxon>
    </lineage>
</organism>
<sequence length="293" mass="32314">MLLGAVDIGTNSTRLLIAKMEKGQVVPVVQRLQATRLGQGMSEKSYLGAEPAERTLRALRGFQRLMRESGVERARAVATSAVREALNGREFVQEAEAVLGFPVHVVTGEQEAVLSYRGATGAIPEITFPVVVDIGGGSTEITYQNERGRIIPVSLPLGAVRCTEQGWPENKIQSVLRDGLHPLARRQLGLVGVGGTITTLAAVDLGLEFYDWKKVHKYRLTYERILDILKYLAALPLEERKRVPGLQPERADIIVAGTIILKELMRLLNTEFITVSEADILHGIILELYQQQI</sequence>
<dbReference type="Proteomes" id="UP000197032">
    <property type="component" value="Unassembled WGS sequence"/>
</dbReference>
<keyword evidence="4" id="KW-1185">Reference proteome</keyword>
<dbReference type="Gene3D" id="3.30.420.150">
    <property type="entry name" value="Exopolyphosphatase. Domain 2"/>
    <property type="match status" value="1"/>
</dbReference>
<dbReference type="AlphaFoldDB" id="A0A1Z5HSD5"/>
<dbReference type="SUPFAM" id="SSF53067">
    <property type="entry name" value="Actin-like ATPase domain"/>
    <property type="match status" value="2"/>
</dbReference>
<comment type="caution">
    <text evidence="3">The sequence shown here is derived from an EMBL/GenBank/DDBJ whole genome shotgun (WGS) entry which is preliminary data.</text>
</comment>
<feature type="domain" description="Ppx/GppA phosphatase N-terminal" evidence="2">
    <location>
        <begin position="17"/>
        <end position="289"/>
    </location>
</feature>
<proteinExistence type="inferred from homology"/>
<dbReference type="GO" id="GO:0016462">
    <property type="term" value="F:pyrophosphatase activity"/>
    <property type="evidence" value="ECO:0007669"/>
    <property type="project" value="TreeGrafter"/>
</dbReference>
<dbReference type="Pfam" id="PF02541">
    <property type="entry name" value="Ppx-GppA"/>
    <property type="match status" value="1"/>
</dbReference>
<evidence type="ECO:0000313" key="4">
    <source>
        <dbReference type="Proteomes" id="UP000197032"/>
    </source>
</evidence>
<dbReference type="PANTHER" id="PTHR30005">
    <property type="entry name" value="EXOPOLYPHOSPHATASE"/>
    <property type="match status" value="1"/>
</dbReference>
<reference evidence="4" key="1">
    <citation type="journal article" date="2017" name="Appl. Environ. Microbiol.">
        <title>Genomic analysis of Calderihabitans maritimus KKC1, a thermophilic hydrogenogenic carboxydotrophic bacterium isolated from marine sediment.</title>
        <authorList>
            <person name="Omae K."/>
            <person name="Yoneda Y."/>
            <person name="Fukuyama Y."/>
            <person name="Yoshida T."/>
            <person name="Sako Y."/>
        </authorList>
    </citation>
    <scope>NUCLEOTIDE SEQUENCE [LARGE SCALE GENOMIC DNA]</scope>
    <source>
        <strain evidence="4">KKC1</strain>
    </source>
</reference>
<dbReference type="InterPro" id="IPR050273">
    <property type="entry name" value="GppA/Ppx_hydrolase"/>
</dbReference>
<evidence type="ECO:0000259" key="2">
    <source>
        <dbReference type="Pfam" id="PF02541"/>
    </source>
</evidence>
<dbReference type="EMBL" id="BDGJ01000063">
    <property type="protein sequence ID" value="GAW92235.1"/>
    <property type="molecule type" value="Genomic_DNA"/>
</dbReference>
<evidence type="ECO:0000256" key="1">
    <source>
        <dbReference type="ARBA" id="ARBA00007125"/>
    </source>
</evidence>
<evidence type="ECO:0000313" key="3">
    <source>
        <dbReference type="EMBL" id="GAW92235.1"/>
    </source>
</evidence>
<protein>
    <submittedName>
        <fullName evidence="3">Bifunctional 3-dehydroquinate synthase/phosphatase AroB</fullName>
    </submittedName>
</protein>
<dbReference type="CDD" id="cd24054">
    <property type="entry name" value="ASKHA_NBD_AaPPX-GppA_MtPPX2-like"/>
    <property type="match status" value="1"/>
</dbReference>
<comment type="similarity">
    <text evidence="1">Belongs to the GppA/Ppx family.</text>
</comment>
<dbReference type="Gene3D" id="3.30.420.40">
    <property type="match status" value="1"/>
</dbReference>
<gene>
    <name evidence="3" type="ORF">KKC1_13930</name>
</gene>
<dbReference type="PANTHER" id="PTHR30005:SF0">
    <property type="entry name" value="RETROGRADE REGULATION PROTEIN 2"/>
    <property type="match status" value="1"/>
</dbReference>
<dbReference type="InterPro" id="IPR003695">
    <property type="entry name" value="Ppx_GppA_N"/>
</dbReference>
<dbReference type="InterPro" id="IPR043129">
    <property type="entry name" value="ATPase_NBD"/>
</dbReference>
<name>A0A1Z5HSD5_9FIRM</name>